<dbReference type="Proteomes" id="UP000397656">
    <property type="component" value="Chromosome 1"/>
</dbReference>
<organism evidence="1 2">
    <name type="scientific">Cupriavidus basilensis</name>
    <dbReference type="NCBI Taxonomy" id="68895"/>
    <lineage>
        <taxon>Bacteria</taxon>
        <taxon>Pseudomonadati</taxon>
        <taxon>Pseudomonadota</taxon>
        <taxon>Betaproteobacteria</taxon>
        <taxon>Burkholderiales</taxon>
        <taxon>Burkholderiaceae</taxon>
        <taxon>Cupriavidus</taxon>
    </lineage>
</organism>
<evidence type="ECO:0000313" key="2">
    <source>
        <dbReference type="Proteomes" id="UP000397656"/>
    </source>
</evidence>
<gene>
    <name evidence="1" type="ORF">F7R26_019720</name>
</gene>
<dbReference type="InterPro" id="IPR010982">
    <property type="entry name" value="Lambda_DNA-bd_dom_sf"/>
</dbReference>
<sequence length="92" mass="10169">MFPPETQGELIRWARGKSTQAEFAASLRINKSCLSRYESGKLGAPTHLINYCLRQLAEAVHGRHHAEVGLEGALENARRTVSLLEKLIEPSG</sequence>
<dbReference type="SUPFAM" id="SSF47413">
    <property type="entry name" value="lambda repressor-like DNA-binding domains"/>
    <property type="match status" value="1"/>
</dbReference>
<name>A0A643FJB3_9BURK</name>
<accession>A0A643FJB3</accession>
<evidence type="ECO:0000313" key="1">
    <source>
        <dbReference type="EMBL" id="QOT76326.1"/>
    </source>
</evidence>
<proteinExistence type="predicted"/>
<dbReference type="GeneID" id="98403157"/>
<protein>
    <submittedName>
        <fullName evidence="1">XRE family transcriptional regulator</fullName>
    </submittedName>
</protein>
<dbReference type="GO" id="GO:0003677">
    <property type="term" value="F:DNA binding"/>
    <property type="evidence" value="ECO:0007669"/>
    <property type="project" value="InterPro"/>
</dbReference>
<dbReference type="Gene3D" id="1.10.260.40">
    <property type="entry name" value="lambda repressor-like DNA-binding domains"/>
    <property type="match status" value="1"/>
</dbReference>
<dbReference type="AlphaFoldDB" id="A0A643FJB3"/>
<dbReference type="EMBL" id="CP062803">
    <property type="protein sequence ID" value="QOT76326.1"/>
    <property type="molecule type" value="Genomic_DNA"/>
</dbReference>
<dbReference type="RefSeq" id="WP_150992855.1">
    <property type="nucleotide sequence ID" value="NZ_CP062803.1"/>
</dbReference>
<reference evidence="1 2" key="1">
    <citation type="submission" date="2020-10" db="EMBL/GenBank/DDBJ databases">
        <title>Complete genome sequence of Cupriavidus basilensis CCUG 49340T.</title>
        <authorList>
            <person name="Salva-Serra F."/>
            <person name="Donoso R.A."/>
            <person name="Cho K.H."/>
            <person name="Yoo J.A."/>
            <person name="Lee K."/>
            <person name="Yoon S.-H."/>
            <person name="Perez-Pantoja D."/>
            <person name="Moore E.R.B."/>
        </authorList>
    </citation>
    <scope>NUCLEOTIDE SEQUENCE [LARGE SCALE GENOMIC DNA]</scope>
    <source>
        <strain evidence="2">CCUG 49340</strain>
    </source>
</reference>